<dbReference type="AlphaFoldDB" id="A0A0E9SKZ4"/>
<dbReference type="EMBL" id="GBXM01066690">
    <property type="protein sequence ID" value="JAH41887.1"/>
    <property type="molecule type" value="Transcribed_RNA"/>
</dbReference>
<reference evidence="2" key="1">
    <citation type="submission" date="2014-11" db="EMBL/GenBank/DDBJ databases">
        <authorList>
            <person name="Amaro Gonzalez C."/>
        </authorList>
    </citation>
    <scope>NUCLEOTIDE SEQUENCE</scope>
</reference>
<organism evidence="2">
    <name type="scientific">Anguilla anguilla</name>
    <name type="common">European freshwater eel</name>
    <name type="synonym">Muraena anguilla</name>
    <dbReference type="NCBI Taxonomy" id="7936"/>
    <lineage>
        <taxon>Eukaryota</taxon>
        <taxon>Metazoa</taxon>
        <taxon>Chordata</taxon>
        <taxon>Craniata</taxon>
        <taxon>Vertebrata</taxon>
        <taxon>Euteleostomi</taxon>
        <taxon>Actinopterygii</taxon>
        <taxon>Neopterygii</taxon>
        <taxon>Teleostei</taxon>
        <taxon>Anguilliformes</taxon>
        <taxon>Anguillidae</taxon>
        <taxon>Anguilla</taxon>
    </lineage>
</organism>
<feature type="region of interest" description="Disordered" evidence="1">
    <location>
        <begin position="1"/>
        <end position="34"/>
    </location>
</feature>
<reference evidence="2" key="2">
    <citation type="journal article" date="2015" name="Fish Shellfish Immunol.">
        <title>Early steps in the European eel (Anguilla anguilla)-Vibrio vulnificus interaction in the gills: Role of the RtxA13 toxin.</title>
        <authorList>
            <person name="Callol A."/>
            <person name="Pajuelo D."/>
            <person name="Ebbesson L."/>
            <person name="Teles M."/>
            <person name="MacKenzie S."/>
            <person name="Amaro C."/>
        </authorList>
    </citation>
    <scope>NUCLEOTIDE SEQUENCE</scope>
</reference>
<proteinExistence type="predicted"/>
<evidence type="ECO:0000313" key="2">
    <source>
        <dbReference type="EMBL" id="JAH41887.1"/>
    </source>
</evidence>
<accession>A0A0E9SKZ4</accession>
<name>A0A0E9SKZ4_ANGAN</name>
<evidence type="ECO:0000256" key="1">
    <source>
        <dbReference type="SAM" id="MobiDB-lite"/>
    </source>
</evidence>
<protein>
    <submittedName>
        <fullName evidence="2">Uncharacterized protein</fullName>
    </submittedName>
</protein>
<sequence length="34" mass="3663">MLSSVDRSASAMAGPIPDPVLRPSDSEMYLNKNL</sequence>